<evidence type="ECO:0000313" key="3">
    <source>
        <dbReference type="Proteomes" id="UP000078544"/>
    </source>
</evidence>
<accession>A0A166V4W2</accession>
<name>A0A166V4W2_9HYPO</name>
<sequence length="302" mass="34335">MSASNDILPAPGQRYHFSQPQSPEHAYLDRSRPRTVIQDACSHDLGIQNMDFGLGQHYGSSSLFIGFGDATSWPTQPHDAADSSPAAYLSEYASTQPSPMAMSPMPSSSHAPAPTPSPTASFASPNRRPFSPQSAMAGTHLPSPGRDTDFDTPSPSVPFEERQTKSSPLHPGRDYPVCCLYPGCSVKPFKRRADLDRHYKHRHACESRKQSYNCDYPRCSRRRDPFHRLDHFRDHLREYHKEDIEKRGGPVNEGWLEERRVSSTWWRCSKCLKRVAINDYGYECPHCKTTCQAKRKEARRRR</sequence>
<dbReference type="Proteomes" id="UP000078544">
    <property type="component" value="Unassembled WGS sequence"/>
</dbReference>
<feature type="compositionally biased region" description="Low complexity" evidence="1">
    <location>
        <begin position="95"/>
        <end position="125"/>
    </location>
</feature>
<gene>
    <name evidence="2" type="ORF">AAL_00737</name>
</gene>
<evidence type="ECO:0000313" key="2">
    <source>
        <dbReference type="EMBL" id="OAA33272.1"/>
    </source>
</evidence>
<protein>
    <recommendedName>
        <fullName evidence="4">Egg shell protein</fullName>
    </recommendedName>
</protein>
<evidence type="ECO:0008006" key="4">
    <source>
        <dbReference type="Google" id="ProtNLM"/>
    </source>
</evidence>
<feature type="region of interest" description="Disordered" evidence="1">
    <location>
        <begin position="1"/>
        <end position="30"/>
    </location>
</feature>
<reference evidence="2 3" key="1">
    <citation type="journal article" date="2016" name="Genome Biol. Evol.">
        <title>Divergent and convergent evolution of fungal pathogenicity.</title>
        <authorList>
            <person name="Shang Y."/>
            <person name="Xiao G."/>
            <person name="Zheng P."/>
            <person name="Cen K."/>
            <person name="Zhan S."/>
            <person name="Wang C."/>
        </authorList>
    </citation>
    <scope>NUCLEOTIDE SEQUENCE [LARGE SCALE GENOMIC DNA]</scope>
    <source>
        <strain evidence="2 3">RCEF 2490</strain>
    </source>
</reference>
<comment type="caution">
    <text evidence="2">The sequence shown here is derived from an EMBL/GenBank/DDBJ whole genome shotgun (WGS) entry which is preliminary data.</text>
</comment>
<evidence type="ECO:0000256" key="1">
    <source>
        <dbReference type="SAM" id="MobiDB-lite"/>
    </source>
</evidence>
<proteinExistence type="predicted"/>
<dbReference type="AlphaFoldDB" id="A0A166V4W2"/>
<organism evidence="2 3">
    <name type="scientific">Moelleriella libera RCEF 2490</name>
    <dbReference type="NCBI Taxonomy" id="1081109"/>
    <lineage>
        <taxon>Eukaryota</taxon>
        <taxon>Fungi</taxon>
        <taxon>Dikarya</taxon>
        <taxon>Ascomycota</taxon>
        <taxon>Pezizomycotina</taxon>
        <taxon>Sordariomycetes</taxon>
        <taxon>Hypocreomycetidae</taxon>
        <taxon>Hypocreales</taxon>
        <taxon>Clavicipitaceae</taxon>
        <taxon>Moelleriella</taxon>
    </lineage>
</organism>
<keyword evidence="3" id="KW-1185">Reference proteome</keyword>
<dbReference type="EMBL" id="AZGY01000001">
    <property type="protein sequence ID" value="OAA33272.1"/>
    <property type="molecule type" value="Genomic_DNA"/>
</dbReference>
<dbReference type="OrthoDB" id="2687452at2759"/>
<feature type="region of interest" description="Disordered" evidence="1">
    <location>
        <begin position="95"/>
        <end position="169"/>
    </location>
</feature>